<evidence type="ECO:0000313" key="2">
    <source>
        <dbReference type="EMBL" id="CAD7251305.1"/>
    </source>
</evidence>
<name>A0A7R9ABU6_9CRUS</name>
<sequence>MRSFIMDPNRRRSEIHPSSAPGGVREKIRSSVLPRQSSWSPGIWKPSFVKMGNKIPGGRIRKEMFPPLPPPPPPSWNKDAIPIPYDTSSLISWSSTWSDGSYSTSTGNQEPEDEVYVSTSCSTIYLGTFSRSASTCLPRPLHVNHPLPVKLRSVYWEDPKNEAQELSVFLQPEGGEESTEESSGPDHHYESLYEVIRPDGDPEDEDTEDSFESDDSDDDGTRTGEYEVNQVSGGAKNPYGMGEKIKQRLRRNWSMTKSDIRQGFNRIRKKTNPGPLLEDDNGVAPAPPPGSHIREDSGGGHSDSGFSSVENGVLPPPPPQPSSPLPPPFPSSSPPPPPSSSPPPPPPPSSSPPPLNDVWRWEGGFGEESYVSSHFADEPLYQFYTATVLEILNYRDFTDVWFPNDFGVFANYRAICRIILVKFGHIIRGVFYIGECTKGEACVNSNLNSLPLF</sequence>
<dbReference type="EMBL" id="LR902958">
    <property type="protein sequence ID" value="CAD7251305.1"/>
    <property type="molecule type" value="Genomic_DNA"/>
</dbReference>
<evidence type="ECO:0000313" key="3">
    <source>
        <dbReference type="Proteomes" id="UP000677054"/>
    </source>
</evidence>
<evidence type="ECO:0000256" key="1">
    <source>
        <dbReference type="SAM" id="MobiDB-lite"/>
    </source>
</evidence>
<dbReference type="EMBL" id="CAJPEV010003441">
    <property type="protein sequence ID" value="CAG0899761.1"/>
    <property type="molecule type" value="Genomic_DNA"/>
</dbReference>
<feature type="compositionally biased region" description="Pro residues" evidence="1">
    <location>
        <begin position="314"/>
        <end position="355"/>
    </location>
</feature>
<dbReference type="OrthoDB" id="10689143at2759"/>
<proteinExistence type="predicted"/>
<reference evidence="2" key="1">
    <citation type="submission" date="2020-11" db="EMBL/GenBank/DDBJ databases">
        <authorList>
            <person name="Tran Van P."/>
        </authorList>
    </citation>
    <scope>NUCLEOTIDE SEQUENCE</scope>
</reference>
<feature type="region of interest" description="Disordered" evidence="1">
    <location>
        <begin position="1"/>
        <end position="39"/>
    </location>
</feature>
<accession>A0A7R9ABU6</accession>
<dbReference type="AlphaFoldDB" id="A0A7R9ABU6"/>
<dbReference type="Proteomes" id="UP000677054">
    <property type="component" value="Unassembled WGS sequence"/>
</dbReference>
<feature type="compositionally biased region" description="Acidic residues" evidence="1">
    <location>
        <begin position="201"/>
        <end position="218"/>
    </location>
</feature>
<organism evidence="2">
    <name type="scientific">Darwinula stevensoni</name>
    <dbReference type="NCBI Taxonomy" id="69355"/>
    <lineage>
        <taxon>Eukaryota</taxon>
        <taxon>Metazoa</taxon>
        <taxon>Ecdysozoa</taxon>
        <taxon>Arthropoda</taxon>
        <taxon>Crustacea</taxon>
        <taxon>Oligostraca</taxon>
        <taxon>Ostracoda</taxon>
        <taxon>Podocopa</taxon>
        <taxon>Podocopida</taxon>
        <taxon>Darwinulocopina</taxon>
        <taxon>Darwinuloidea</taxon>
        <taxon>Darwinulidae</taxon>
        <taxon>Darwinula</taxon>
    </lineage>
</organism>
<protein>
    <submittedName>
        <fullName evidence="2">Uncharacterized protein</fullName>
    </submittedName>
</protein>
<keyword evidence="3" id="KW-1185">Reference proteome</keyword>
<gene>
    <name evidence="2" type="ORF">DSTB1V02_LOCUS11072</name>
</gene>
<feature type="region of interest" description="Disordered" evidence="1">
    <location>
        <begin position="197"/>
        <end position="358"/>
    </location>
</feature>